<dbReference type="PROSITE" id="PS50878">
    <property type="entry name" value="RT_POL"/>
    <property type="match status" value="1"/>
</dbReference>
<dbReference type="EnsemblMetazoa" id="AALFPA23_018452.R27064">
    <property type="protein sequence ID" value="AALFPA23_018452.P27064"/>
    <property type="gene ID" value="AALFPA23_018452"/>
</dbReference>
<protein>
    <recommendedName>
        <fullName evidence="2">Reverse transcriptase domain-containing protein</fullName>
    </recommendedName>
</protein>
<feature type="compositionally biased region" description="Basic and acidic residues" evidence="1">
    <location>
        <begin position="433"/>
        <end position="445"/>
    </location>
</feature>
<sequence>MKREDYDNKMRALVNDTTTYEKVRSDPTSRYQIGNNSIVRRLRNLKLIEYRTAHELTSNNAICPRIYGQPKAHKPDLPLRPVIPNITAPTYKLAKYIAAILQNSFHSQYNTSSSFEFCDEVNNVTLPEGYVMISLDVTSLFTNVPRSLVIKNIIERWNEVKTQINLDLFLEIVEYCMEASFFCFEGQYYKQTYGTAMGSPLSPIVADIVLDSVISLAMQSIPFEITIFRKYVDDIFMAIPRNSEQLVLEAFNSVEPRLQFTIESENDRRLAFLDTTVIRNQDQSLTTEWYAKPIASGRMLNYTSFHQPKHKINVANNLIHRVCSLTRNKSMEEIVKTIHHHLQMNNYPKHLINRLLHLYINKPAATHPQTNSPSRPSCQLSPEPPTTTPTESIQPVILPANPTQLEPPPQDSHDTDEDQNLQTITIPSIHTTDLTERTNNRRTDEQPETTQNVKTYRSIGETGET</sequence>
<dbReference type="Proteomes" id="UP000069940">
    <property type="component" value="Unassembled WGS sequence"/>
</dbReference>
<evidence type="ECO:0000313" key="3">
    <source>
        <dbReference type="EnsemblMetazoa" id="AALFPA23_018452.P27064"/>
    </source>
</evidence>
<dbReference type="RefSeq" id="XP_062710247.1">
    <property type="nucleotide sequence ID" value="XM_062854263.1"/>
</dbReference>
<reference evidence="3" key="2">
    <citation type="submission" date="2025-05" db="UniProtKB">
        <authorList>
            <consortium name="EnsemblMetazoa"/>
        </authorList>
    </citation>
    <scope>IDENTIFICATION</scope>
    <source>
        <strain evidence="3">Foshan</strain>
    </source>
</reference>
<reference evidence="4" key="1">
    <citation type="journal article" date="2015" name="Proc. Natl. Acad. Sci. U.S.A.">
        <title>Genome sequence of the Asian Tiger mosquito, Aedes albopictus, reveals insights into its biology, genetics, and evolution.</title>
        <authorList>
            <person name="Chen X.G."/>
            <person name="Jiang X."/>
            <person name="Gu J."/>
            <person name="Xu M."/>
            <person name="Wu Y."/>
            <person name="Deng Y."/>
            <person name="Zhang C."/>
            <person name="Bonizzoni M."/>
            <person name="Dermauw W."/>
            <person name="Vontas J."/>
            <person name="Armbruster P."/>
            <person name="Huang X."/>
            <person name="Yang Y."/>
            <person name="Zhang H."/>
            <person name="He W."/>
            <person name="Peng H."/>
            <person name="Liu Y."/>
            <person name="Wu K."/>
            <person name="Chen J."/>
            <person name="Lirakis M."/>
            <person name="Topalis P."/>
            <person name="Van Leeuwen T."/>
            <person name="Hall A.B."/>
            <person name="Jiang X."/>
            <person name="Thorpe C."/>
            <person name="Mueller R.L."/>
            <person name="Sun C."/>
            <person name="Waterhouse R.M."/>
            <person name="Yan G."/>
            <person name="Tu Z.J."/>
            <person name="Fang X."/>
            <person name="James A.A."/>
        </authorList>
    </citation>
    <scope>NUCLEOTIDE SEQUENCE [LARGE SCALE GENOMIC DNA]</scope>
    <source>
        <strain evidence="4">Foshan</strain>
    </source>
</reference>
<proteinExistence type="predicted"/>
<dbReference type="GeneID" id="134288682"/>
<evidence type="ECO:0000313" key="4">
    <source>
        <dbReference type="Proteomes" id="UP000069940"/>
    </source>
</evidence>
<organism evidence="3 4">
    <name type="scientific">Aedes albopictus</name>
    <name type="common">Asian tiger mosquito</name>
    <name type="synonym">Stegomyia albopicta</name>
    <dbReference type="NCBI Taxonomy" id="7160"/>
    <lineage>
        <taxon>Eukaryota</taxon>
        <taxon>Metazoa</taxon>
        <taxon>Ecdysozoa</taxon>
        <taxon>Arthropoda</taxon>
        <taxon>Hexapoda</taxon>
        <taxon>Insecta</taxon>
        <taxon>Pterygota</taxon>
        <taxon>Neoptera</taxon>
        <taxon>Endopterygota</taxon>
        <taxon>Diptera</taxon>
        <taxon>Nematocera</taxon>
        <taxon>Culicoidea</taxon>
        <taxon>Culicidae</taxon>
        <taxon>Culicinae</taxon>
        <taxon>Aedini</taxon>
        <taxon>Aedes</taxon>
        <taxon>Stegomyia</taxon>
    </lineage>
</organism>
<dbReference type="InterPro" id="IPR043502">
    <property type="entry name" value="DNA/RNA_pol_sf"/>
</dbReference>
<keyword evidence="4" id="KW-1185">Reference proteome</keyword>
<dbReference type="SUPFAM" id="SSF56672">
    <property type="entry name" value="DNA/RNA polymerases"/>
    <property type="match status" value="1"/>
</dbReference>
<dbReference type="InterPro" id="IPR000477">
    <property type="entry name" value="RT_dom"/>
</dbReference>
<feature type="domain" description="Reverse transcriptase" evidence="2">
    <location>
        <begin position="1"/>
        <end position="294"/>
    </location>
</feature>
<feature type="compositionally biased region" description="Polar residues" evidence="1">
    <location>
        <begin position="367"/>
        <end position="380"/>
    </location>
</feature>
<name>A0ABM1ZH65_AEDAL</name>
<feature type="compositionally biased region" description="Polar residues" evidence="1">
    <location>
        <begin position="420"/>
        <end position="432"/>
    </location>
</feature>
<dbReference type="PANTHER" id="PTHR21301:SF10">
    <property type="entry name" value="REVERSE TRANSCRIPTASE DOMAIN-CONTAINING PROTEIN"/>
    <property type="match status" value="1"/>
</dbReference>
<feature type="region of interest" description="Disordered" evidence="1">
    <location>
        <begin position="364"/>
        <end position="465"/>
    </location>
</feature>
<dbReference type="Pfam" id="PF26215">
    <property type="entry name" value="HTH_animal"/>
    <property type="match status" value="1"/>
</dbReference>
<evidence type="ECO:0000259" key="2">
    <source>
        <dbReference type="PROSITE" id="PS50878"/>
    </source>
</evidence>
<dbReference type="InterPro" id="IPR058912">
    <property type="entry name" value="HTH_animal"/>
</dbReference>
<evidence type="ECO:0000256" key="1">
    <source>
        <dbReference type="SAM" id="MobiDB-lite"/>
    </source>
</evidence>
<dbReference type="Pfam" id="PF00078">
    <property type="entry name" value="RVT_1"/>
    <property type="match status" value="1"/>
</dbReference>
<accession>A0ABM1ZH65</accession>
<dbReference type="PANTHER" id="PTHR21301">
    <property type="entry name" value="REVERSE TRANSCRIPTASE"/>
    <property type="match status" value="1"/>
</dbReference>